<dbReference type="InterPro" id="IPR014721">
    <property type="entry name" value="Ribsml_uS5_D2-typ_fold_subgr"/>
</dbReference>
<evidence type="ECO:0000313" key="5">
    <source>
        <dbReference type="Proteomes" id="UP000250028"/>
    </source>
</evidence>
<organism evidence="4 5">
    <name type="scientific">Branchiibius hedensis</name>
    <dbReference type="NCBI Taxonomy" id="672460"/>
    <lineage>
        <taxon>Bacteria</taxon>
        <taxon>Bacillati</taxon>
        <taxon>Actinomycetota</taxon>
        <taxon>Actinomycetes</taxon>
        <taxon>Micrococcales</taxon>
        <taxon>Dermacoccaceae</taxon>
        <taxon>Branchiibius</taxon>
    </lineage>
</organism>
<dbReference type="SMART" id="SM00382">
    <property type="entry name" value="AAA"/>
    <property type="match status" value="1"/>
</dbReference>
<dbReference type="Pfam" id="PF01078">
    <property type="entry name" value="Mg_chelatase"/>
    <property type="match status" value="1"/>
</dbReference>
<dbReference type="Gene3D" id="3.30.230.10">
    <property type="match status" value="1"/>
</dbReference>
<comment type="similarity">
    <text evidence="1">Belongs to the Mg-chelatase subunits D/I family. ComM subfamily.</text>
</comment>
<dbReference type="InterPro" id="IPR020568">
    <property type="entry name" value="Ribosomal_Su5_D2-typ_SF"/>
</dbReference>
<dbReference type="InterPro" id="IPR004482">
    <property type="entry name" value="Mg_chelat-rel"/>
</dbReference>
<dbReference type="GO" id="GO:0005524">
    <property type="term" value="F:ATP binding"/>
    <property type="evidence" value="ECO:0007669"/>
    <property type="project" value="InterPro"/>
</dbReference>
<dbReference type="InterPro" id="IPR045006">
    <property type="entry name" value="CHLI-like"/>
</dbReference>
<feature type="domain" description="AAA+ ATPase" evidence="3">
    <location>
        <begin position="215"/>
        <end position="358"/>
    </location>
</feature>
<reference evidence="5" key="1">
    <citation type="submission" date="2016-10" db="EMBL/GenBank/DDBJ databases">
        <authorList>
            <person name="Varghese N."/>
            <person name="Submissions S."/>
        </authorList>
    </citation>
    <scope>NUCLEOTIDE SEQUENCE [LARGE SCALE GENOMIC DNA]</scope>
    <source>
        <strain evidence="5">DSM 22951</strain>
    </source>
</reference>
<dbReference type="SUPFAM" id="SSF54211">
    <property type="entry name" value="Ribosomal protein S5 domain 2-like"/>
    <property type="match status" value="1"/>
</dbReference>
<evidence type="ECO:0000256" key="2">
    <source>
        <dbReference type="SAM" id="MobiDB-lite"/>
    </source>
</evidence>
<proteinExistence type="inferred from homology"/>
<dbReference type="NCBIfam" id="TIGR00368">
    <property type="entry name" value="YifB family Mg chelatase-like AAA ATPase"/>
    <property type="match status" value="1"/>
</dbReference>
<accession>A0A2Y8ZWP1</accession>
<gene>
    <name evidence="4" type="ORF">SAMN04489750_2004</name>
</gene>
<dbReference type="PANTHER" id="PTHR32039:SF7">
    <property type="entry name" value="COMPETENCE PROTEIN COMM"/>
    <property type="match status" value="1"/>
</dbReference>
<dbReference type="Pfam" id="PF13541">
    <property type="entry name" value="ChlI"/>
    <property type="match status" value="1"/>
</dbReference>
<evidence type="ECO:0000313" key="4">
    <source>
        <dbReference type="EMBL" id="SSA34679.1"/>
    </source>
</evidence>
<dbReference type="SUPFAM" id="SSF52540">
    <property type="entry name" value="P-loop containing nucleoside triphosphate hydrolases"/>
    <property type="match status" value="1"/>
</dbReference>
<dbReference type="InterPro" id="IPR003593">
    <property type="entry name" value="AAA+_ATPase"/>
</dbReference>
<dbReference type="AlphaFoldDB" id="A0A2Y8ZWP1"/>
<dbReference type="RefSeq" id="WP_109685446.1">
    <property type="nucleotide sequence ID" value="NZ_QGDN01000001.1"/>
</dbReference>
<name>A0A2Y8ZWP1_9MICO</name>
<dbReference type="InterPro" id="IPR025158">
    <property type="entry name" value="Mg_chelat-rel_C"/>
</dbReference>
<dbReference type="Proteomes" id="UP000250028">
    <property type="component" value="Unassembled WGS sequence"/>
</dbReference>
<sequence>MTLGRTRAVAVAGIEGIPIAVEADSAPGLPAFSIVGMPDTACRQAPDRVRSAAANSELQLPRQRLTVNLSPASLPKQGSGFDVAIAIAALAAAGVVDNAEVAEVVHIGELGLDGSVRAVPGVLPAVLAAAAAGFSKVVVPAANAAEAALVPGVEVLPATDLRSLVSRYRMQHKGRPVPEVVLPKVREMAAATVPDLADVVGQFEARFALETAAAGGHHMAMVGPPGAGKTMLAERLPGLLPPLSIDDALQVTAVHSVLGALGSGEDGRSPLLTHPPFVAPHHGASMASVVGGGSGRVRPGAISRAHRGVLFMDEAPEFRRDVLDALRQPLESGAVTIARADRLVRFPARFQLVLAANLCPCGAAKDGACTCSALLRRTYLNRLSGPLLDRVDVRLKLLPVSRASLAQGRGESTAAVAQRVRAARSRQSARWSQFGWRLNADVPGTVLRSVPWRLPKEVSRPLDEQLEKGTLTLRGYDRCLRVAWTLADLAGEKAPGPAQVGGASTLRTELRAA</sequence>
<protein>
    <submittedName>
        <fullName evidence="4">Magnesium chelatase family protein</fullName>
    </submittedName>
</protein>
<evidence type="ECO:0000259" key="3">
    <source>
        <dbReference type="SMART" id="SM00382"/>
    </source>
</evidence>
<dbReference type="InterPro" id="IPR027417">
    <property type="entry name" value="P-loop_NTPase"/>
</dbReference>
<dbReference type="Pfam" id="PF13335">
    <property type="entry name" value="Mg_chelatase_C"/>
    <property type="match status" value="1"/>
</dbReference>
<feature type="region of interest" description="Disordered" evidence="2">
    <location>
        <begin position="494"/>
        <end position="513"/>
    </location>
</feature>
<dbReference type="InterPro" id="IPR000523">
    <property type="entry name" value="Mg_chelatse_chII-like_cat_dom"/>
</dbReference>
<dbReference type="Gene3D" id="3.40.50.300">
    <property type="entry name" value="P-loop containing nucleotide triphosphate hydrolases"/>
    <property type="match status" value="1"/>
</dbReference>
<dbReference type="EMBL" id="UESZ01000001">
    <property type="protein sequence ID" value="SSA34679.1"/>
    <property type="molecule type" value="Genomic_DNA"/>
</dbReference>
<evidence type="ECO:0000256" key="1">
    <source>
        <dbReference type="ARBA" id="ARBA00006354"/>
    </source>
</evidence>
<keyword evidence="5" id="KW-1185">Reference proteome</keyword>
<dbReference type="OrthoDB" id="9813147at2"/>
<dbReference type="PANTHER" id="PTHR32039">
    <property type="entry name" value="MAGNESIUM-CHELATASE SUBUNIT CHLI"/>
    <property type="match status" value="1"/>
</dbReference>